<accession>A0A2M6U792</accession>
<evidence type="ECO:0000313" key="2">
    <source>
        <dbReference type="Proteomes" id="UP000228930"/>
    </source>
</evidence>
<organism evidence="1 2">
    <name type="scientific">Bradyrhizobium nitroreducens</name>
    <dbReference type="NCBI Taxonomy" id="709803"/>
    <lineage>
        <taxon>Bacteria</taxon>
        <taxon>Pseudomonadati</taxon>
        <taxon>Pseudomonadota</taxon>
        <taxon>Alphaproteobacteria</taxon>
        <taxon>Hyphomicrobiales</taxon>
        <taxon>Nitrobacteraceae</taxon>
        <taxon>Bradyrhizobium</taxon>
    </lineage>
</organism>
<sequence>MDNRVSGIELQFEGPLAIDGAIEAIILPDTLYCSPFIQSKLTRSKIEALPYPQIDRQRPSEYVTKIFDLCFEYYRRSGLMK</sequence>
<comment type="caution">
    <text evidence="1">The sequence shown here is derived from an EMBL/GenBank/DDBJ whole genome shotgun (WGS) entry which is preliminary data.</text>
</comment>
<dbReference type="AlphaFoldDB" id="A0A2M6U792"/>
<protein>
    <submittedName>
        <fullName evidence="1">Uncharacterized protein</fullName>
    </submittedName>
</protein>
<dbReference type="EMBL" id="LFJC01000003">
    <property type="protein sequence ID" value="PIT00454.1"/>
    <property type="molecule type" value="Genomic_DNA"/>
</dbReference>
<dbReference type="Proteomes" id="UP000228930">
    <property type="component" value="Unassembled WGS sequence"/>
</dbReference>
<keyword evidence="2" id="KW-1185">Reference proteome</keyword>
<gene>
    <name evidence="1" type="ORF">TSA1_06545</name>
</gene>
<proteinExistence type="predicted"/>
<evidence type="ECO:0000313" key="1">
    <source>
        <dbReference type="EMBL" id="PIT00454.1"/>
    </source>
</evidence>
<reference evidence="1 2" key="1">
    <citation type="submission" date="2015-06" db="EMBL/GenBank/DDBJ databases">
        <title>Comparative genome analysis of nirS-carrying Bradyrhizobium sp. strains.</title>
        <authorList>
            <person name="Ishii S."/>
            <person name="Jang J."/>
            <person name="Nishizawa T."/>
            <person name="Senoo K."/>
        </authorList>
    </citation>
    <scope>NUCLEOTIDE SEQUENCE [LARGE SCALE GENOMIC DNA]</scope>
    <source>
        <strain evidence="1 2">TSA1</strain>
    </source>
</reference>
<name>A0A2M6U792_9BRAD</name>